<proteinExistence type="predicted"/>
<name>A0A0L0W0X4_9BASI</name>
<evidence type="ECO:0000313" key="2">
    <source>
        <dbReference type="Proteomes" id="UP000054564"/>
    </source>
</evidence>
<sequence length="146" mass="16693">MNRLFWHAFVLQRLNGVHQASLAGTFNSQREGKEPARRKRIPWVSPARAFFRGALLPGKQVKNLLVKVNLSSEIGQGNRSTRWNASQRTLQEEPTRRQTYLHSPLRPIARLQILIWPEPDSQSDHDVAICWSLASPIVTDSHHMPS</sequence>
<evidence type="ECO:0000313" key="1">
    <source>
        <dbReference type="EMBL" id="KNF05144.1"/>
    </source>
</evidence>
<organism evidence="1 2">
    <name type="scientific">Puccinia striiformis f. sp. tritici PST-78</name>
    <dbReference type="NCBI Taxonomy" id="1165861"/>
    <lineage>
        <taxon>Eukaryota</taxon>
        <taxon>Fungi</taxon>
        <taxon>Dikarya</taxon>
        <taxon>Basidiomycota</taxon>
        <taxon>Pucciniomycotina</taxon>
        <taxon>Pucciniomycetes</taxon>
        <taxon>Pucciniales</taxon>
        <taxon>Pucciniaceae</taxon>
        <taxon>Puccinia</taxon>
    </lineage>
</organism>
<reference evidence="2" key="1">
    <citation type="submission" date="2014-03" db="EMBL/GenBank/DDBJ databases">
        <title>The Genome Sequence of Puccinia striiformis f. sp. tritici PST-78.</title>
        <authorList>
            <consortium name="The Broad Institute Genome Sequencing Platform"/>
            <person name="Cuomo C."/>
            <person name="Hulbert S."/>
            <person name="Chen X."/>
            <person name="Walker B."/>
            <person name="Young S.K."/>
            <person name="Zeng Q."/>
            <person name="Gargeya S."/>
            <person name="Fitzgerald M."/>
            <person name="Haas B."/>
            <person name="Abouelleil A."/>
            <person name="Alvarado L."/>
            <person name="Arachchi H.M."/>
            <person name="Berlin A.M."/>
            <person name="Chapman S.B."/>
            <person name="Goldberg J."/>
            <person name="Griggs A."/>
            <person name="Gujja S."/>
            <person name="Hansen M."/>
            <person name="Howarth C."/>
            <person name="Imamovic A."/>
            <person name="Larimer J."/>
            <person name="McCowan C."/>
            <person name="Montmayeur A."/>
            <person name="Murphy C."/>
            <person name="Neiman D."/>
            <person name="Pearson M."/>
            <person name="Priest M."/>
            <person name="Roberts A."/>
            <person name="Saif S."/>
            <person name="Shea T."/>
            <person name="Sisk P."/>
            <person name="Sykes S."/>
            <person name="Wortman J."/>
            <person name="Nusbaum C."/>
            <person name="Birren B."/>
        </authorList>
    </citation>
    <scope>NUCLEOTIDE SEQUENCE [LARGE SCALE GENOMIC DNA]</scope>
    <source>
        <strain evidence="2">race PST-78</strain>
    </source>
</reference>
<gene>
    <name evidence="1" type="ORF">PSTG_01771</name>
</gene>
<accession>A0A0L0W0X4</accession>
<dbReference type="Proteomes" id="UP000054564">
    <property type="component" value="Unassembled WGS sequence"/>
</dbReference>
<protein>
    <submittedName>
        <fullName evidence="1">Uncharacterized protein</fullName>
    </submittedName>
</protein>
<dbReference type="AlphaFoldDB" id="A0A0L0W0X4"/>
<comment type="caution">
    <text evidence="1">The sequence shown here is derived from an EMBL/GenBank/DDBJ whole genome shotgun (WGS) entry which is preliminary data.</text>
</comment>
<dbReference type="EMBL" id="AJIL01000009">
    <property type="protein sequence ID" value="KNF05144.1"/>
    <property type="molecule type" value="Genomic_DNA"/>
</dbReference>
<keyword evidence="2" id="KW-1185">Reference proteome</keyword>